<proteinExistence type="predicted"/>
<protein>
    <recommendedName>
        <fullName evidence="4">ShKT domain-containing protein</fullName>
    </recommendedName>
</protein>
<evidence type="ECO:0008006" key="4">
    <source>
        <dbReference type="Google" id="ProtNLM"/>
    </source>
</evidence>
<evidence type="ECO:0000313" key="3">
    <source>
        <dbReference type="Proteomes" id="UP000005408"/>
    </source>
</evidence>
<keyword evidence="3" id="KW-1185">Reference proteome</keyword>
<feature type="signal peptide" evidence="1">
    <location>
        <begin position="1"/>
        <end position="20"/>
    </location>
</feature>
<dbReference type="Proteomes" id="UP000005408">
    <property type="component" value="Unassembled WGS sequence"/>
</dbReference>
<reference evidence="2" key="1">
    <citation type="submission" date="2022-08" db="UniProtKB">
        <authorList>
            <consortium name="EnsemblMetazoa"/>
        </authorList>
    </citation>
    <scope>IDENTIFICATION</scope>
    <source>
        <strain evidence="2">05x7-T-G4-1.051#20</strain>
    </source>
</reference>
<organism evidence="2 3">
    <name type="scientific">Magallana gigas</name>
    <name type="common">Pacific oyster</name>
    <name type="synonym">Crassostrea gigas</name>
    <dbReference type="NCBI Taxonomy" id="29159"/>
    <lineage>
        <taxon>Eukaryota</taxon>
        <taxon>Metazoa</taxon>
        <taxon>Spiralia</taxon>
        <taxon>Lophotrochozoa</taxon>
        <taxon>Mollusca</taxon>
        <taxon>Bivalvia</taxon>
        <taxon>Autobranchia</taxon>
        <taxon>Pteriomorphia</taxon>
        <taxon>Ostreida</taxon>
        <taxon>Ostreoidea</taxon>
        <taxon>Ostreidae</taxon>
        <taxon>Magallana</taxon>
    </lineage>
</organism>
<dbReference type="AlphaFoldDB" id="A0A8W8L688"/>
<dbReference type="EnsemblMetazoa" id="G26648.1">
    <property type="protein sequence ID" value="G26648.1:cds"/>
    <property type="gene ID" value="G26648"/>
</dbReference>
<name>A0A8W8L688_MAGGI</name>
<feature type="chain" id="PRO_5036496381" description="ShKT domain-containing protein" evidence="1">
    <location>
        <begin position="21"/>
        <end position="72"/>
    </location>
</feature>
<evidence type="ECO:0000256" key="1">
    <source>
        <dbReference type="SAM" id="SignalP"/>
    </source>
</evidence>
<accession>A0A8W8L688</accession>
<sequence length="72" mass="7702">NMKIAVVLILALCASAMVSANSCSDTCLAKYTACEQSCRDMWAHSHQYDTCATSCTDERAFCDSKCHGGSGK</sequence>
<evidence type="ECO:0000313" key="2">
    <source>
        <dbReference type="EnsemblMetazoa" id="G26648.1:cds"/>
    </source>
</evidence>
<keyword evidence="1" id="KW-0732">Signal</keyword>